<name>A0AA41SHU4_PAPNU</name>
<dbReference type="PANTHER" id="PTHR42678">
    <property type="entry name" value="AMIDASE"/>
    <property type="match status" value="1"/>
</dbReference>
<proteinExistence type="predicted"/>
<dbReference type="Proteomes" id="UP001177140">
    <property type="component" value="Unassembled WGS sequence"/>
</dbReference>
<gene>
    <name evidence="3" type="ORF">MKW94_003940</name>
</gene>
<evidence type="ECO:0000313" key="4">
    <source>
        <dbReference type="Proteomes" id="UP001177140"/>
    </source>
</evidence>
<dbReference type="Pfam" id="PF01425">
    <property type="entry name" value="Amidase"/>
    <property type="match status" value="1"/>
</dbReference>
<dbReference type="SUPFAM" id="SSF75304">
    <property type="entry name" value="Amidase signature (AS) enzymes"/>
    <property type="match status" value="1"/>
</dbReference>
<organism evidence="3 4">
    <name type="scientific">Papaver nudicaule</name>
    <name type="common">Iceland poppy</name>
    <dbReference type="NCBI Taxonomy" id="74823"/>
    <lineage>
        <taxon>Eukaryota</taxon>
        <taxon>Viridiplantae</taxon>
        <taxon>Streptophyta</taxon>
        <taxon>Embryophyta</taxon>
        <taxon>Tracheophyta</taxon>
        <taxon>Spermatophyta</taxon>
        <taxon>Magnoliopsida</taxon>
        <taxon>Ranunculales</taxon>
        <taxon>Papaveraceae</taxon>
        <taxon>Papaveroideae</taxon>
        <taxon>Papaver</taxon>
    </lineage>
</organism>
<dbReference type="PANTHER" id="PTHR42678:SF25">
    <property type="entry name" value="AMIDASE C869.01"/>
    <property type="match status" value="1"/>
</dbReference>
<feature type="signal peptide" evidence="1">
    <location>
        <begin position="1"/>
        <end position="25"/>
    </location>
</feature>
<accession>A0AA41SHU4</accession>
<feature type="domain" description="Amidase" evidence="2">
    <location>
        <begin position="50"/>
        <end position="448"/>
    </location>
</feature>
<protein>
    <recommendedName>
        <fullName evidence="2">Amidase domain-containing protein</fullName>
    </recommendedName>
</protein>
<sequence>MSSFSYLVILLVLTINVGLIQTGHGFSIHEATIEDIQQAFKDKTLTSRKLVEFYLQQIQALNPLLKAVIEVNPDILDLADQADKERSNFKGGALSGMHGIPILIKDNIATKDKLNTSCGSYALVGSVVPRDAGVVAKLRKSGALIMGKASMTEWGAMRATKLPGGWCAVSGQGRNPYILSGNPCGSSSGSAIAVAGYLIIISLGTETDGSILCPCSFNSVCGIKPTLGLCSRSGMIPISPTLDTVGPIGKTVTDAVYVLDEIVGYDEFDSEATNSTKHFIPEGGYKQFLKKDGLVGKRIGVVRAPFYNFPAGSTLPKLFAGHIETLKQAGAVIVDNLAITNINSVLNSALSGEAQVEKFELKVALNAYLEGLVSSPVRSLAEVIAFNTKNPSLEKTPAYGQELLVAAQKTSGKIGAAEIKVLEKMKKFDNDGFVSLMNKHNLDAVVTPGSRFSTVLAIGGHPGINVPAGYEPNGMPIGITFGGLRGSEPKLIEISYAFEQLTLARKPPSYQMLTKTLNAVANKDGIASGDSLVEMMSSY</sequence>
<reference evidence="3" key="1">
    <citation type="submission" date="2022-03" db="EMBL/GenBank/DDBJ databases">
        <title>A functionally conserved STORR gene fusion in Papaver species that diverged 16.8 million years ago.</title>
        <authorList>
            <person name="Catania T."/>
        </authorList>
    </citation>
    <scope>NUCLEOTIDE SEQUENCE</scope>
    <source>
        <strain evidence="3">S-191538</strain>
    </source>
</reference>
<evidence type="ECO:0000259" key="2">
    <source>
        <dbReference type="Pfam" id="PF01425"/>
    </source>
</evidence>
<comment type="caution">
    <text evidence="3">The sequence shown here is derived from an EMBL/GenBank/DDBJ whole genome shotgun (WGS) entry which is preliminary data.</text>
</comment>
<dbReference type="InterPro" id="IPR036928">
    <property type="entry name" value="AS_sf"/>
</dbReference>
<dbReference type="AlphaFoldDB" id="A0AA41SHU4"/>
<dbReference type="Gene3D" id="3.90.1300.10">
    <property type="entry name" value="Amidase signature (AS) domain"/>
    <property type="match status" value="1"/>
</dbReference>
<dbReference type="EMBL" id="JAJJMA010142233">
    <property type="protein sequence ID" value="MCL7034138.1"/>
    <property type="molecule type" value="Genomic_DNA"/>
</dbReference>
<feature type="chain" id="PRO_5041408817" description="Amidase domain-containing protein" evidence="1">
    <location>
        <begin position="26"/>
        <end position="539"/>
    </location>
</feature>
<dbReference type="InterPro" id="IPR023631">
    <property type="entry name" value="Amidase_dom"/>
</dbReference>
<evidence type="ECO:0000256" key="1">
    <source>
        <dbReference type="SAM" id="SignalP"/>
    </source>
</evidence>
<evidence type="ECO:0000313" key="3">
    <source>
        <dbReference type="EMBL" id="MCL7034138.1"/>
    </source>
</evidence>
<keyword evidence="1" id="KW-0732">Signal</keyword>
<keyword evidence="4" id="KW-1185">Reference proteome</keyword>